<name>A0ABW3C420_SPHXN</name>
<dbReference type="RefSeq" id="WP_381489745.1">
    <property type="nucleotide sequence ID" value="NZ_JBHTIK010000005.1"/>
</dbReference>
<dbReference type="Proteomes" id="UP001597124">
    <property type="component" value="Unassembled WGS sequence"/>
</dbReference>
<comment type="caution">
    <text evidence="2">The sequence shown here is derived from an EMBL/GenBank/DDBJ whole genome shotgun (WGS) entry which is preliminary data.</text>
</comment>
<gene>
    <name evidence="2" type="ORF">ACFQ00_09940</name>
</gene>
<dbReference type="EMBL" id="JBHTIK010000005">
    <property type="protein sequence ID" value="MFD0848640.1"/>
    <property type="molecule type" value="Genomic_DNA"/>
</dbReference>
<feature type="domain" description="SnoaL-like" evidence="1">
    <location>
        <begin position="35"/>
        <end position="141"/>
    </location>
</feature>
<dbReference type="InterPro" id="IPR032710">
    <property type="entry name" value="NTF2-like_dom_sf"/>
</dbReference>
<proteinExistence type="predicted"/>
<organism evidence="2 3">
    <name type="scientific">Sphingosinicella xenopeptidilytica</name>
    <dbReference type="NCBI Taxonomy" id="364098"/>
    <lineage>
        <taxon>Bacteria</taxon>
        <taxon>Pseudomonadati</taxon>
        <taxon>Pseudomonadota</taxon>
        <taxon>Alphaproteobacteria</taxon>
        <taxon>Sphingomonadales</taxon>
        <taxon>Sphingosinicellaceae</taxon>
        <taxon>Sphingosinicella</taxon>
    </lineage>
</organism>
<protein>
    <submittedName>
        <fullName evidence="2">Nuclear transport factor 2 family protein</fullName>
    </submittedName>
</protein>
<dbReference type="Gene3D" id="3.10.450.50">
    <property type="match status" value="1"/>
</dbReference>
<evidence type="ECO:0000259" key="1">
    <source>
        <dbReference type="Pfam" id="PF13474"/>
    </source>
</evidence>
<reference evidence="3" key="1">
    <citation type="journal article" date="2019" name="Int. J. Syst. Evol. Microbiol.">
        <title>The Global Catalogue of Microorganisms (GCM) 10K type strain sequencing project: providing services to taxonomists for standard genome sequencing and annotation.</title>
        <authorList>
            <consortium name="The Broad Institute Genomics Platform"/>
            <consortium name="The Broad Institute Genome Sequencing Center for Infectious Disease"/>
            <person name="Wu L."/>
            <person name="Ma J."/>
        </authorList>
    </citation>
    <scope>NUCLEOTIDE SEQUENCE [LARGE SCALE GENOMIC DNA]</scope>
    <source>
        <strain evidence="3">CCUG 52537</strain>
    </source>
</reference>
<sequence>MGTALPAFADTAAPMAPVEIPAAPAGADLTKLAVAFLDACVTRDADYVAANSIEDPVGSFSSFGSGAPKISDRIEFAEHLRPLKKVGWDGLDPKGWVSGNVAWFADVADGILPDGKKIPIRISLVMRNTGAGWKVVHVHVSEGVHRDGIRKGS</sequence>
<dbReference type="SUPFAM" id="SSF54427">
    <property type="entry name" value="NTF2-like"/>
    <property type="match status" value="1"/>
</dbReference>
<dbReference type="Pfam" id="PF13474">
    <property type="entry name" value="SnoaL_3"/>
    <property type="match status" value="1"/>
</dbReference>
<keyword evidence="3" id="KW-1185">Reference proteome</keyword>
<accession>A0ABW3C420</accession>
<dbReference type="InterPro" id="IPR037401">
    <property type="entry name" value="SnoaL-like"/>
</dbReference>
<evidence type="ECO:0000313" key="3">
    <source>
        <dbReference type="Proteomes" id="UP001597124"/>
    </source>
</evidence>
<evidence type="ECO:0000313" key="2">
    <source>
        <dbReference type="EMBL" id="MFD0848640.1"/>
    </source>
</evidence>